<dbReference type="InterPro" id="IPR050923">
    <property type="entry name" value="Cell_Proc_Reg/RNA_Proc"/>
</dbReference>
<gene>
    <name evidence="3" type="ORF">AAFC00_006653</name>
</gene>
<keyword evidence="4" id="KW-1185">Reference proteome</keyword>
<feature type="compositionally biased region" description="Polar residues" evidence="1">
    <location>
        <begin position="175"/>
        <end position="187"/>
    </location>
</feature>
<dbReference type="GeneID" id="95980352"/>
<dbReference type="SMART" id="SM00240">
    <property type="entry name" value="FHA"/>
    <property type="match status" value="1"/>
</dbReference>
<dbReference type="Proteomes" id="UP001562354">
    <property type="component" value="Unassembled WGS sequence"/>
</dbReference>
<organism evidence="3 4">
    <name type="scientific">Neodothiora populina</name>
    <dbReference type="NCBI Taxonomy" id="2781224"/>
    <lineage>
        <taxon>Eukaryota</taxon>
        <taxon>Fungi</taxon>
        <taxon>Dikarya</taxon>
        <taxon>Ascomycota</taxon>
        <taxon>Pezizomycotina</taxon>
        <taxon>Dothideomycetes</taxon>
        <taxon>Dothideomycetidae</taxon>
        <taxon>Dothideales</taxon>
        <taxon>Dothioraceae</taxon>
        <taxon>Neodothiora</taxon>
    </lineage>
</organism>
<evidence type="ECO:0000259" key="2">
    <source>
        <dbReference type="PROSITE" id="PS50006"/>
    </source>
</evidence>
<proteinExistence type="predicted"/>
<sequence length="356" mass="41190">MATSDSGSPPPRPPRSSFSPAEEDRQRISRRSHHSGRGEERESRKRRYSSPDSEDESRRRRRHHSPSYPAQRSAREGSRHRSRDRRRRRERRRSESSHSCDRRRHKDDDRDRERRRERREGRGKDRERERGGETERRSKRRHHSNSESPPPAHSKSPIARPPSPHRRARAPLASQAASFRGNPSTDANDAASLPPEEKQKPNFNSTGLLAKEANTIAGTNTVLKYHEPPESRRPPSNQQWRIYVFKGKETLDTIHLFSRSCWLLGRDDKICDYVIQHPSASKQHAVIQFRYISKTNEFGERQGKVKPYLIDLESANGTKLNGKRVDPSKFVELLDGDVLAFGESEREYVLMLPPPG</sequence>
<dbReference type="InterPro" id="IPR000253">
    <property type="entry name" value="FHA_dom"/>
</dbReference>
<comment type="caution">
    <text evidence="3">The sequence shown here is derived from an EMBL/GenBank/DDBJ whole genome shotgun (WGS) entry which is preliminary data.</text>
</comment>
<accession>A0ABR3PAS3</accession>
<dbReference type="Pfam" id="PF00498">
    <property type="entry name" value="FHA"/>
    <property type="match status" value="1"/>
</dbReference>
<dbReference type="Gene3D" id="2.60.200.20">
    <property type="match status" value="1"/>
</dbReference>
<dbReference type="EMBL" id="JBFMKM010000010">
    <property type="protein sequence ID" value="KAL1303238.1"/>
    <property type="molecule type" value="Genomic_DNA"/>
</dbReference>
<dbReference type="RefSeq" id="XP_069199513.1">
    <property type="nucleotide sequence ID" value="XM_069346643.1"/>
</dbReference>
<feature type="region of interest" description="Disordered" evidence="1">
    <location>
        <begin position="1"/>
        <end position="203"/>
    </location>
</feature>
<dbReference type="PROSITE" id="PS50006">
    <property type="entry name" value="FHA_DOMAIN"/>
    <property type="match status" value="1"/>
</dbReference>
<feature type="compositionally biased region" description="Basic and acidic residues" evidence="1">
    <location>
        <begin position="92"/>
        <end position="136"/>
    </location>
</feature>
<dbReference type="PANTHER" id="PTHR23308">
    <property type="entry name" value="NUCLEAR INHIBITOR OF PROTEIN PHOSPHATASE-1"/>
    <property type="match status" value="1"/>
</dbReference>
<feature type="compositionally biased region" description="Basic residues" evidence="1">
    <location>
        <begin position="80"/>
        <end position="91"/>
    </location>
</feature>
<dbReference type="SUPFAM" id="SSF49879">
    <property type="entry name" value="SMAD/FHA domain"/>
    <property type="match status" value="1"/>
</dbReference>
<dbReference type="InterPro" id="IPR008984">
    <property type="entry name" value="SMAD_FHA_dom_sf"/>
</dbReference>
<feature type="domain" description="FHA" evidence="2">
    <location>
        <begin position="262"/>
        <end position="325"/>
    </location>
</feature>
<reference evidence="3 4" key="1">
    <citation type="submission" date="2024-07" db="EMBL/GenBank/DDBJ databases">
        <title>Draft sequence of the Neodothiora populina.</title>
        <authorList>
            <person name="Drown D.D."/>
            <person name="Schuette U.S."/>
            <person name="Buechlein A.B."/>
            <person name="Rusch D.R."/>
            <person name="Winton L.W."/>
            <person name="Adams G.A."/>
        </authorList>
    </citation>
    <scope>NUCLEOTIDE SEQUENCE [LARGE SCALE GENOMIC DNA]</scope>
    <source>
        <strain evidence="3 4">CPC 39397</strain>
    </source>
</reference>
<evidence type="ECO:0000313" key="4">
    <source>
        <dbReference type="Proteomes" id="UP001562354"/>
    </source>
</evidence>
<protein>
    <recommendedName>
        <fullName evidence="2">FHA domain-containing protein</fullName>
    </recommendedName>
</protein>
<evidence type="ECO:0000256" key="1">
    <source>
        <dbReference type="SAM" id="MobiDB-lite"/>
    </source>
</evidence>
<name>A0ABR3PAS3_9PEZI</name>
<evidence type="ECO:0000313" key="3">
    <source>
        <dbReference type="EMBL" id="KAL1303238.1"/>
    </source>
</evidence>